<organism evidence="1">
    <name type="scientific">Arundo donax</name>
    <name type="common">Giant reed</name>
    <name type="synonym">Donax arundinaceus</name>
    <dbReference type="NCBI Taxonomy" id="35708"/>
    <lineage>
        <taxon>Eukaryota</taxon>
        <taxon>Viridiplantae</taxon>
        <taxon>Streptophyta</taxon>
        <taxon>Embryophyta</taxon>
        <taxon>Tracheophyta</taxon>
        <taxon>Spermatophyta</taxon>
        <taxon>Magnoliopsida</taxon>
        <taxon>Liliopsida</taxon>
        <taxon>Poales</taxon>
        <taxon>Poaceae</taxon>
        <taxon>PACMAD clade</taxon>
        <taxon>Arundinoideae</taxon>
        <taxon>Arundineae</taxon>
        <taxon>Arundo</taxon>
    </lineage>
</organism>
<reference evidence="1" key="1">
    <citation type="submission" date="2014-09" db="EMBL/GenBank/DDBJ databases">
        <authorList>
            <person name="Magalhaes I.L.F."/>
            <person name="Oliveira U."/>
            <person name="Santos F.R."/>
            <person name="Vidigal T.H.D.A."/>
            <person name="Brescovit A.D."/>
            <person name="Santos A.J."/>
        </authorList>
    </citation>
    <scope>NUCLEOTIDE SEQUENCE</scope>
    <source>
        <tissue evidence="1">Shoot tissue taken approximately 20 cm above the soil surface</tissue>
    </source>
</reference>
<reference evidence="1" key="2">
    <citation type="journal article" date="2015" name="Data Brief">
        <title>Shoot transcriptome of the giant reed, Arundo donax.</title>
        <authorList>
            <person name="Barrero R.A."/>
            <person name="Guerrero F.D."/>
            <person name="Moolhuijzen P."/>
            <person name="Goolsby J.A."/>
            <person name="Tidwell J."/>
            <person name="Bellgard S.E."/>
            <person name="Bellgard M.I."/>
        </authorList>
    </citation>
    <scope>NUCLEOTIDE SEQUENCE</scope>
    <source>
        <tissue evidence="1">Shoot tissue taken approximately 20 cm above the soil surface</tissue>
    </source>
</reference>
<protein>
    <submittedName>
        <fullName evidence="1">Uncharacterized protein</fullName>
    </submittedName>
</protein>
<sequence>MIKKRVVLFFDRLKNEQFSVRAHPSDVSQAVYYLLQEATVVSLLQSKSQH</sequence>
<evidence type="ECO:0000313" key="1">
    <source>
        <dbReference type="EMBL" id="JAD17621.1"/>
    </source>
</evidence>
<dbReference type="EMBL" id="GBRH01280274">
    <property type="protein sequence ID" value="JAD17621.1"/>
    <property type="molecule type" value="Transcribed_RNA"/>
</dbReference>
<accession>A0A0A9TFN9</accession>
<name>A0A0A9TFN9_ARUDO</name>
<dbReference type="AlphaFoldDB" id="A0A0A9TFN9"/>
<proteinExistence type="predicted"/>